<accession>A0AAD5QJ17</accession>
<sequence length="275" mass="30791">MSGQRRRRHCGRGACQTAHIAVGRPVDAWPSNVTRPGQRPNRLLSILLSPSPSLRPRRSCGNPGLPGHRTDPAIVFCAVASRSCCVITANNSHESRICSPPRIFCDFRSVSEINIISHSPRPIGVVCPCARLGDSFVATDVHYFDRSIDDDDLLDTWKTRLLLLGVPVVHVLAPNKLLQYCNFMLDNPQEGRLSRKRKKLKTSESLAFLYLDAVVYDTTDIVCNLNHGKPLPFVDFFNHSSDYLTDPFYRYKMPKLLAKVEGKGNGIKNRCGEYV</sequence>
<dbReference type="Gene3D" id="3.30.30.170">
    <property type="match status" value="1"/>
</dbReference>
<dbReference type="Proteomes" id="UP001196413">
    <property type="component" value="Unassembled WGS sequence"/>
</dbReference>
<organism evidence="1 2">
    <name type="scientific">Parelaphostrongylus tenuis</name>
    <name type="common">Meningeal worm</name>
    <dbReference type="NCBI Taxonomy" id="148309"/>
    <lineage>
        <taxon>Eukaryota</taxon>
        <taxon>Metazoa</taxon>
        <taxon>Ecdysozoa</taxon>
        <taxon>Nematoda</taxon>
        <taxon>Chromadorea</taxon>
        <taxon>Rhabditida</taxon>
        <taxon>Rhabditina</taxon>
        <taxon>Rhabditomorpha</taxon>
        <taxon>Strongyloidea</taxon>
        <taxon>Metastrongylidae</taxon>
        <taxon>Parelaphostrongylus</taxon>
    </lineage>
</organism>
<evidence type="ECO:0000313" key="2">
    <source>
        <dbReference type="Proteomes" id="UP001196413"/>
    </source>
</evidence>
<keyword evidence="2" id="KW-1185">Reference proteome</keyword>
<protein>
    <submittedName>
        <fullName evidence="1">Uncharacterized protein</fullName>
    </submittedName>
</protein>
<evidence type="ECO:0000313" key="1">
    <source>
        <dbReference type="EMBL" id="KAJ1351294.1"/>
    </source>
</evidence>
<dbReference type="AlphaFoldDB" id="A0AAD5QJ17"/>
<name>A0AAD5QJ17_PARTN</name>
<comment type="caution">
    <text evidence="1">The sequence shown here is derived from an EMBL/GenBank/DDBJ whole genome shotgun (WGS) entry which is preliminary data.</text>
</comment>
<dbReference type="EMBL" id="JAHQIW010001042">
    <property type="protein sequence ID" value="KAJ1351294.1"/>
    <property type="molecule type" value="Genomic_DNA"/>
</dbReference>
<gene>
    <name evidence="1" type="ORF">KIN20_007280</name>
</gene>
<reference evidence="1" key="1">
    <citation type="submission" date="2021-06" db="EMBL/GenBank/DDBJ databases">
        <title>Parelaphostrongylus tenuis whole genome reference sequence.</title>
        <authorList>
            <person name="Garwood T.J."/>
            <person name="Larsen P.A."/>
            <person name="Fountain-Jones N.M."/>
            <person name="Garbe J.R."/>
            <person name="Macchietto M.G."/>
            <person name="Kania S.A."/>
            <person name="Gerhold R.W."/>
            <person name="Richards J.E."/>
            <person name="Wolf T.M."/>
        </authorList>
    </citation>
    <scope>NUCLEOTIDE SEQUENCE</scope>
    <source>
        <strain evidence="1">MNPRO001-30</strain>
        <tissue evidence="1">Meninges</tissue>
    </source>
</reference>
<proteinExistence type="predicted"/>